<protein>
    <submittedName>
        <fullName evidence="1">Uncharacterized protein</fullName>
    </submittedName>
</protein>
<accession>A0A242N2I0</accession>
<gene>
    <name evidence="1" type="ORF">PAMC26510_08865</name>
</gene>
<name>A0A242N2I0_CABSO</name>
<dbReference type="AlphaFoldDB" id="A0A242N2I0"/>
<reference evidence="1 2" key="1">
    <citation type="submission" date="2017-03" db="EMBL/GenBank/DDBJ databases">
        <title>Genome analysis of strain PAMC 26510.</title>
        <authorList>
            <person name="Oh H.-M."/>
            <person name="Yang J.-A."/>
        </authorList>
    </citation>
    <scope>NUCLEOTIDE SEQUENCE [LARGE SCALE GENOMIC DNA]</scope>
    <source>
        <strain evidence="1 2">PAMC 26510</strain>
    </source>
</reference>
<evidence type="ECO:0000313" key="1">
    <source>
        <dbReference type="EMBL" id="OTP77772.1"/>
    </source>
</evidence>
<evidence type="ECO:0000313" key="2">
    <source>
        <dbReference type="Proteomes" id="UP000194546"/>
    </source>
</evidence>
<organism evidence="1 2">
    <name type="scientific">Caballeronia sordidicola</name>
    <name type="common">Burkholderia sordidicola</name>
    <dbReference type="NCBI Taxonomy" id="196367"/>
    <lineage>
        <taxon>Bacteria</taxon>
        <taxon>Pseudomonadati</taxon>
        <taxon>Pseudomonadota</taxon>
        <taxon>Betaproteobacteria</taxon>
        <taxon>Burkholderiales</taxon>
        <taxon>Burkholderiaceae</taxon>
        <taxon>Caballeronia</taxon>
    </lineage>
</organism>
<proteinExistence type="predicted"/>
<dbReference type="Proteomes" id="UP000194546">
    <property type="component" value="Unassembled WGS sequence"/>
</dbReference>
<sequence>MNRVSLRRVRTDMAKAEKHHHVTYQCAVQATRFGFNFI</sequence>
<comment type="caution">
    <text evidence="1">The sequence shown here is derived from an EMBL/GenBank/DDBJ whole genome shotgun (WGS) entry which is preliminary data.</text>
</comment>
<dbReference type="EMBL" id="NBTY01000052">
    <property type="protein sequence ID" value="OTP77772.1"/>
    <property type="molecule type" value="Genomic_DNA"/>
</dbReference>